<evidence type="ECO:0000313" key="5">
    <source>
        <dbReference type="EMBL" id="PJF17287.1"/>
    </source>
</evidence>
<feature type="domain" description="RSE1/DDB1/CPSF1 first beta-propeller" evidence="4">
    <location>
        <begin position="13"/>
        <end position="151"/>
    </location>
</feature>
<name>A0A2H9THN3_9FUNG</name>
<dbReference type="PANTHER" id="PTHR10644">
    <property type="entry name" value="DNA REPAIR/RNA PROCESSING CPSF FAMILY"/>
    <property type="match status" value="1"/>
</dbReference>
<sequence length="1177" mass="128850">MHGSIFELLPAGSIDHAVEARLTNSELSDLVIVRGSVLEVYTVQDGRLCLRSRHPMASRVLDVERVTGAEYDRLLLAFANAHFSVVEYCRELLEFTTVSLHSFTGETQDRLMERPTMALGERKLISIDGEGRCALLRILDGRFALLPMGRRSIVLGFSAIDERLRNVLDVRFLPGYLETTMAILYEPTITWPYRYPVRRDTVALLIVVVDLQKETPVFTKLASYEGLPSEVRSMWTPDPPLKGIFLPGANLLLHVEPGHPTVAGIALNAFATQTTKLPGLRKGPVYKTTFAGAVFVETDGKLLMTADNGELMQCQVQRDGGGRRIEVMPFNGTLVEGVINKVTKFAKDLLLIVPVLGDAVVLKRGTTSLEGNATMMDAAEDDIYGESLVEKTTLASHDNTVLGKIPCIAPISDFCVGGAVEDYEIVTCSAAGRTGQVNVFKKTLPLTRTTLFQISNCKTVFPLGDLFLVSAETSSLLLGQANGMMERIAGAIVDTEATVFACNTQFGVLQVTNSLVRLMTTDASMVIADLTINAFSAPISVQYCDSVVMIRHEDYSLSLYHLSAPGTLAELSTMTNILCADLYQDDNNIVLLAIIPRNSGCLRIIRLQDGEVLFENNLFPSLPAVLIRDVPLAQAMTNDIDAICFLDHGKLMCVNSRECGVILYRRMANSFVKLPPSQYAAMSLAEEVVLRRVRISSKECILVSNKSNSWIISLGLLNYPRIHPVRLSTKLVSISATDFGIYEQGGAYSRVVLDEAFEIDYECPFRRISFEDEAVKAIVYHEPSSTYSLISTKLTPFSLPKDDYAPISDNVDFVVPVDAFAPEGSAYSLKLLSSRAWKVIDEFALNEDEYGLCLASATLETKQTTSGRQPFVVLGTSINRGEDRPARGRIVIFDVIEIVPEVDRPETDRRYKLLADCEMKGPATAVCHMNGYLVVSIGAKIIVHSFEDNDSLTGVAFVDVGVYATNLVALKNFFAVGDICKSISFHAFQEKPPKVVTLARDYENCMVTALEYCVDGTTGRCCIVAADNLGNVHLLKYAPTSMESDGGMCLVFQGTFRTSESIVKMRRIATGNSHVCLLAGRSGHIRAILPLSETLTRRLHSLLLRLSASIPHGAGIHPRSLPASPLVNRPLGRTALVDATSVGVLRWLELPRMARGHLLATMGISSVNAALAEAINL</sequence>
<organism evidence="5 6">
    <name type="scientific">Paramicrosporidium saccamoebae</name>
    <dbReference type="NCBI Taxonomy" id="1246581"/>
    <lineage>
        <taxon>Eukaryota</taxon>
        <taxon>Fungi</taxon>
        <taxon>Fungi incertae sedis</taxon>
        <taxon>Cryptomycota</taxon>
        <taxon>Cryptomycota incertae sedis</taxon>
        <taxon>Paramicrosporidium</taxon>
    </lineage>
</organism>
<comment type="caution">
    <text evidence="5">The sequence shown here is derived from an EMBL/GenBank/DDBJ whole genome shotgun (WGS) entry which is preliminary data.</text>
</comment>
<dbReference type="InterPro" id="IPR050358">
    <property type="entry name" value="RSE1/DDB1/CFT1"/>
</dbReference>
<evidence type="ECO:0000259" key="3">
    <source>
        <dbReference type="Pfam" id="PF03178"/>
    </source>
</evidence>
<keyword evidence="6" id="KW-1185">Reference proteome</keyword>
<proteinExistence type="predicted"/>
<keyword evidence="2" id="KW-0539">Nucleus</keyword>
<dbReference type="GO" id="GO:0003676">
    <property type="term" value="F:nucleic acid binding"/>
    <property type="evidence" value="ECO:0007669"/>
    <property type="project" value="InterPro"/>
</dbReference>
<dbReference type="Pfam" id="PF10433">
    <property type="entry name" value="Beta-prop_RSE1_1st"/>
    <property type="match status" value="1"/>
</dbReference>
<dbReference type="Pfam" id="PF03178">
    <property type="entry name" value="CPSF_A"/>
    <property type="match status" value="1"/>
</dbReference>
<evidence type="ECO:0000313" key="6">
    <source>
        <dbReference type="Proteomes" id="UP000240830"/>
    </source>
</evidence>
<dbReference type="EMBL" id="MTSL01000179">
    <property type="protein sequence ID" value="PJF17287.1"/>
    <property type="molecule type" value="Genomic_DNA"/>
</dbReference>
<dbReference type="InterPro" id="IPR015943">
    <property type="entry name" value="WD40/YVTN_repeat-like_dom_sf"/>
</dbReference>
<dbReference type="GO" id="GO:0005634">
    <property type="term" value="C:nucleus"/>
    <property type="evidence" value="ECO:0007669"/>
    <property type="project" value="UniProtKB-SubCell"/>
</dbReference>
<dbReference type="InterPro" id="IPR004871">
    <property type="entry name" value="RSE1/DDB1/CPSF1_C"/>
</dbReference>
<evidence type="ECO:0008006" key="7">
    <source>
        <dbReference type="Google" id="ProtNLM"/>
    </source>
</evidence>
<gene>
    <name evidence="5" type="ORF">PSACC_02905</name>
</gene>
<accession>A0A2H9THN3</accession>
<dbReference type="InterPro" id="IPR018846">
    <property type="entry name" value="Beta-prop_RSE1/DDB1/CPSF1_1st"/>
</dbReference>
<protein>
    <recommendedName>
        <fullName evidence="7">Cleavage/polyadenylation specificity factor A subunit C-terminal domain-containing protein</fullName>
    </recommendedName>
</protein>
<dbReference type="STRING" id="1246581.A0A2H9THN3"/>
<evidence type="ECO:0000259" key="4">
    <source>
        <dbReference type="Pfam" id="PF10433"/>
    </source>
</evidence>
<evidence type="ECO:0000256" key="1">
    <source>
        <dbReference type="ARBA" id="ARBA00004123"/>
    </source>
</evidence>
<reference evidence="5 6" key="1">
    <citation type="submission" date="2016-10" db="EMBL/GenBank/DDBJ databases">
        <title>The genome of Paramicrosporidium saccamoebae is the missing link in understanding Cryptomycota and Microsporidia evolution.</title>
        <authorList>
            <person name="Quandt C.A."/>
            <person name="Beaudet D."/>
            <person name="Corsaro D."/>
            <person name="Michel R."/>
            <person name="Corradi N."/>
            <person name="James T."/>
        </authorList>
    </citation>
    <scope>NUCLEOTIDE SEQUENCE [LARGE SCALE GENOMIC DNA]</scope>
    <source>
        <strain evidence="5 6">KSL3</strain>
    </source>
</reference>
<comment type="subcellular location">
    <subcellularLocation>
        <location evidence="1">Nucleus</location>
    </subcellularLocation>
</comment>
<dbReference type="Gene3D" id="2.130.10.10">
    <property type="entry name" value="YVTN repeat-like/Quinoprotein amine dehydrogenase"/>
    <property type="match status" value="3"/>
</dbReference>
<feature type="domain" description="RSE1/DDB1/CPSF1 C-terminal" evidence="3">
    <location>
        <begin position="827"/>
        <end position="1120"/>
    </location>
</feature>
<dbReference type="Proteomes" id="UP000240830">
    <property type="component" value="Unassembled WGS sequence"/>
</dbReference>
<dbReference type="AlphaFoldDB" id="A0A2H9THN3"/>
<evidence type="ECO:0000256" key="2">
    <source>
        <dbReference type="ARBA" id="ARBA00023242"/>
    </source>
</evidence>
<dbReference type="OrthoDB" id="6109at2759"/>